<dbReference type="SMART" id="SM00354">
    <property type="entry name" value="HTH_LACI"/>
    <property type="match status" value="1"/>
</dbReference>
<evidence type="ECO:0000313" key="5">
    <source>
        <dbReference type="EMBL" id="PZQ52501.1"/>
    </source>
</evidence>
<dbReference type="Gene3D" id="3.40.50.2300">
    <property type="match status" value="2"/>
</dbReference>
<dbReference type="InterPro" id="IPR000843">
    <property type="entry name" value="HTH_LacI"/>
</dbReference>
<dbReference type="InterPro" id="IPR028082">
    <property type="entry name" value="Peripla_BP_I"/>
</dbReference>
<dbReference type="AlphaFoldDB" id="A0A2W5NG52"/>
<feature type="domain" description="HTH lacI-type" evidence="4">
    <location>
        <begin position="14"/>
        <end position="68"/>
    </location>
</feature>
<dbReference type="GO" id="GO:0003700">
    <property type="term" value="F:DNA-binding transcription factor activity"/>
    <property type="evidence" value="ECO:0007669"/>
    <property type="project" value="TreeGrafter"/>
</dbReference>
<dbReference type="Pfam" id="PF13377">
    <property type="entry name" value="Peripla_BP_3"/>
    <property type="match status" value="1"/>
</dbReference>
<dbReference type="InterPro" id="IPR046335">
    <property type="entry name" value="LacI/GalR-like_sensor"/>
</dbReference>
<organism evidence="5 6">
    <name type="scientific">Rhodovulum sulfidophilum</name>
    <name type="common">Rhodobacter sulfidophilus</name>
    <dbReference type="NCBI Taxonomy" id="35806"/>
    <lineage>
        <taxon>Bacteria</taxon>
        <taxon>Pseudomonadati</taxon>
        <taxon>Pseudomonadota</taxon>
        <taxon>Alphaproteobacteria</taxon>
        <taxon>Rhodobacterales</taxon>
        <taxon>Paracoccaceae</taxon>
        <taxon>Rhodovulum</taxon>
    </lineage>
</organism>
<reference evidence="5 6" key="1">
    <citation type="submission" date="2017-08" db="EMBL/GenBank/DDBJ databases">
        <title>Infants hospitalized years apart are colonized by the same room-sourced microbial strains.</title>
        <authorList>
            <person name="Brooks B."/>
            <person name="Olm M.R."/>
            <person name="Firek B.A."/>
            <person name="Baker R."/>
            <person name="Thomas B.C."/>
            <person name="Morowitz M.J."/>
            <person name="Banfield J.F."/>
        </authorList>
    </citation>
    <scope>NUCLEOTIDE SEQUENCE [LARGE SCALE GENOMIC DNA]</scope>
    <source>
        <strain evidence="5">S2_005_002_R2_34</strain>
    </source>
</reference>
<gene>
    <name evidence="5" type="ORF">DI556_02290</name>
</gene>
<comment type="caution">
    <text evidence="5">The sequence shown here is derived from an EMBL/GenBank/DDBJ whole genome shotgun (WGS) entry which is preliminary data.</text>
</comment>
<dbReference type="EMBL" id="QFPW01000001">
    <property type="protein sequence ID" value="PZQ52501.1"/>
    <property type="molecule type" value="Genomic_DNA"/>
</dbReference>
<dbReference type="Gene3D" id="1.10.260.40">
    <property type="entry name" value="lambda repressor-like DNA-binding domains"/>
    <property type="match status" value="1"/>
</dbReference>
<accession>A0A2W5NG52</accession>
<dbReference type="SUPFAM" id="SSF53822">
    <property type="entry name" value="Periplasmic binding protein-like I"/>
    <property type="match status" value="1"/>
</dbReference>
<proteinExistence type="predicted"/>
<dbReference type="PANTHER" id="PTHR30146">
    <property type="entry name" value="LACI-RELATED TRANSCRIPTIONAL REPRESSOR"/>
    <property type="match status" value="1"/>
</dbReference>
<keyword evidence="2" id="KW-0238">DNA-binding</keyword>
<evidence type="ECO:0000256" key="1">
    <source>
        <dbReference type="ARBA" id="ARBA00023015"/>
    </source>
</evidence>
<dbReference type="Pfam" id="PF00356">
    <property type="entry name" value="LacI"/>
    <property type="match status" value="1"/>
</dbReference>
<keyword evidence="3" id="KW-0804">Transcription</keyword>
<dbReference type="CDD" id="cd01392">
    <property type="entry name" value="HTH_LacI"/>
    <property type="match status" value="1"/>
</dbReference>
<name>A0A2W5NG52_RHOSU</name>
<evidence type="ECO:0000313" key="6">
    <source>
        <dbReference type="Proteomes" id="UP000249185"/>
    </source>
</evidence>
<evidence type="ECO:0000259" key="4">
    <source>
        <dbReference type="PROSITE" id="PS50932"/>
    </source>
</evidence>
<dbReference type="PROSITE" id="PS50932">
    <property type="entry name" value="HTH_LACI_2"/>
    <property type="match status" value="1"/>
</dbReference>
<sequence length="361" mass="39193">MPDTIRPTSGKKRMGIRTLARELNLSIGTVSRALNDRPDVNEMTRARVKEAAARCGYVPDQSGRSLRKGRTGIVAAILPASGIGGQADSGFFRVLEGCRRRLLRSELDLIVLFRGPEEDPLENLRRIVSRRLADAVIINQTREDDPRLDYLRAAGVEHVSLGRGGRYDLGNWVDFDHEAAASEAARMFLRAGHRDLALVLSATEMSYEVMLAAAFRTEAMRYGLGPESVRVIRADPEGRLTDEGWALFASSRRPTAVLAGHESIAAALYADLGALGIRPGVDIGLVSASPVIDNASLGHVLTHFEADLDATGDALAERITSLLPEFDEAPKPCAPALIPLTLRRRSSHDGGIDPRRLAHIA</sequence>
<protein>
    <submittedName>
        <fullName evidence="5">LacI family transcriptional regulator</fullName>
    </submittedName>
</protein>
<dbReference type="PANTHER" id="PTHR30146:SF155">
    <property type="entry name" value="ALANINE RACEMASE"/>
    <property type="match status" value="1"/>
</dbReference>
<dbReference type="GO" id="GO:0000976">
    <property type="term" value="F:transcription cis-regulatory region binding"/>
    <property type="evidence" value="ECO:0007669"/>
    <property type="project" value="TreeGrafter"/>
</dbReference>
<evidence type="ECO:0000256" key="3">
    <source>
        <dbReference type="ARBA" id="ARBA00023163"/>
    </source>
</evidence>
<dbReference type="Proteomes" id="UP000249185">
    <property type="component" value="Unassembled WGS sequence"/>
</dbReference>
<dbReference type="InterPro" id="IPR010982">
    <property type="entry name" value="Lambda_DNA-bd_dom_sf"/>
</dbReference>
<evidence type="ECO:0000256" key="2">
    <source>
        <dbReference type="ARBA" id="ARBA00023125"/>
    </source>
</evidence>
<dbReference type="SUPFAM" id="SSF47413">
    <property type="entry name" value="lambda repressor-like DNA-binding domains"/>
    <property type="match status" value="1"/>
</dbReference>
<keyword evidence="1" id="KW-0805">Transcription regulation</keyword>